<reference evidence="1" key="1">
    <citation type="submission" date="2023-05" db="EMBL/GenBank/DDBJ databases">
        <authorList>
            <consortium name="ELIXIR-Norway"/>
        </authorList>
    </citation>
    <scope>NUCLEOTIDE SEQUENCE</scope>
</reference>
<evidence type="ECO:0000313" key="2">
    <source>
        <dbReference type="Proteomes" id="UP001162501"/>
    </source>
</evidence>
<reference evidence="1" key="2">
    <citation type="submission" date="2025-03" db="EMBL/GenBank/DDBJ databases">
        <authorList>
            <consortium name="ELIXIR-Norway"/>
            <consortium name="Elixir Norway"/>
        </authorList>
    </citation>
    <scope>NUCLEOTIDE SEQUENCE</scope>
</reference>
<name>A0AC59ZP68_RANTA</name>
<protein>
    <submittedName>
        <fullName evidence="1">Uncharacterized protein</fullName>
    </submittedName>
</protein>
<dbReference type="EMBL" id="OX596116">
    <property type="protein sequence ID" value="CAN0480066.1"/>
    <property type="molecule type" value="Genomic_DNA"/>
</dbReference>
<organism evidence="1 2">
    <name type="scientific">Rangifer tarandus platyrhynchus</name>
    <name type="common">Svalbard reindeer</name>
    <dbReference type="NCBI Taxonomy" id="3082113"/>
    <lineage>
        <taxon>Eukaryota</taxon>
        <taxon>Metazoa</taxon>
        <taxon>Chordata</taxon>
        <taxon>Craniata</taxon>
        <taxon>Vertebrata</taxon>
        <taxon>Euteleostomi</taxon>
        <taxon>Mammalia</taxon>
        <taxon>Eutheria</taxon>
        <taxon>Laurasiatheria</taxon>
        <taxon>Artiodactyla</taxon>
        <taxon>Ruminantia</taxon>
        <taxon>Pecora</taxon>
        <taxon>Cervidae</taxon>
        <taxon>Odocoileinae</taxon>
        <taxon>Rangifer</taxon>
    </lineage>
</organism>
<dbReference type="Proteomes" id="UP001162501">
    <property type="component" value="Chromosome 32"/>
</dbReference>
<gene>
    <name evidence="1" type="ORF">MRATA1EN22A_LOCUS20982</name>
</gene>
<accession>A0AC59ZP68</accession>
<proteinExistence type="predicted"/>
<sequence length="75" mass="7552">MAAPRARLAAPRRRPAAATGRSLPPSCCGGGDRDCSARRAGSSAGSAWGRSRAAEGRAGAVPAGKEPRRPQADPT</sequence>
<evidence type="ECO:0000313" key="1">
    <source>
        <dbReference type="EMBL" id="CAN0480066.1"/>
    </source>
</evidence>